<name>A0A9N7YQ51_PLEPL</name>
<evidence type="ECO:0000313" key="2">
    <source>
        <dbReference type="EMBL" id="CAB1440259.1"/>
    </source>
</evidence>
<proteinExistence type="predicted"/>
<organism evidence="2 3">
    <name type="scientific">Pleuronectes platessa</name>
    <name type="common">European plaice</name>
    <dbReference type="NCBI Taxonomy" id="8262"/>
    <lineage>
        <taxon>Eukaryota</taxon>
        <taxon>Metazoa</taxon>
        <taxon>Chordata</taxon>
        <taxon>Craniata</taxon>
        <taxon>Vertebrata</taxon>
        <taxon>Euteleostomi</taxon>
        <taxon>Actinopterygii</taxon>
        <taxon>Neopterygii</taxon>
        <taxon>Teleostei</taxon>
        <taxon>Neoteleostei</taxon>
        <taxon>Acanthomorphata</taxon>
        <taxon>Carangaria</taxon>
        <taxon>Pleuronectiformes</taxon>
        <taxon>Pleuronectoidei</taxon>
        <taxon>Pleuronectidae</taxon>
        <taxon>Pleuronectes</taxon>
    </lineage>
</organism>
<gene>
    <name evidence="2" type="ORF">PLEPLA_LOCUS28025</name>
</gene>
<feature type="compositionally biased region" description="Acidic residues" evidence="1">
    <location>
        <begin position="91"/>
        <end position="101"/>
    </location>
</feature>
<protein>
    <submittedName>
        <fullName evidence="2">Uncharacterized protein</fullName>
    </submittedName>
</protein>
<accession>A0A9N7YQ51</accession>
<evidence type="ECO:0000256" key="1">
    <source>
        <dbReference type="SAM" id="MobiDB-lite"/>
    </source>
</evidence>
<keyword evidence="3" id="KW-1185">Reference proteome</keyword>
<evidence type="ECO:0000313" key="3">
    <source>
        <dbReference type="Proteomes" id="UP001153269"/>
    </source>
</evidence>
<dbReference type="AlphaFoldDB" id="A0A9N7YQ51"/>
<dbReference type="Proteomes" id="UP001153269">
    <property type="component" value="Unassembled WGS sequence"/>
</dbReference>
<sequence length="101" mass="10616">MSNVVQREAGAEVWPSNPAQRHGSHGPSSRSQPPPPPSPSSSPFTSHFSDKRLPPAHLCGSAPPVLTPISCLSDYGSGDLRLAGMGTGDGREEEEEAGRDR</sequence>
<feature type="region of interest" description="Disordered" evidence="1">
    <location>
        <begin position="1"/>
        <end position="101"/>
    </location>
</feature>
<comment type="caution">
    <text evidence="2">The sequence shown here is derived from an EMBL/GenBank/DDBJ whole genome shotgun (WGS) entry which is preliminary data.</text>
</comment>
<dbReference type="EMBL" id="CADEAL010002424">
    <property type="protein sequence ID" value="CAB1440259.1"/>
    <property type="molecule type" value="Genomic_DNA"/>
</dbReference>
<reference evidence="2" key="1">
    <citation type="submission" date="2020-03" db="EMBL/GenBank/DDBJ databases">
        <authorList>
            <person name="Weist P."/>
        </authorList>
    </citation>
    <scope>NUCLEOTIDE SEQUENCE</scope>
</reference>